<evidence type="ECO:0000313" key="2">
    <source>
        <dbReference type="Proteomes" id="UP000887159"/>
    </source>
</evidence>
<comment type="caution">
    <text evidence="1">The sequence shown here is derived from an EMBL/GenBank/DDBJ whole genome shotgun (WGS) entry which is preliminary data.</text>
</comment>
<sequence>MLVRVYEDQAQSMKCVYECFARFRKAGKVFLTTTVAEDSSPPSVTKALRKAPHLRHWVDSNTLKKLEAARTLEKFALPFATGTMEQIPPMAD</sequence>
<dbReference type="EMBL" id="BMAU01021176">
    <property type="protein sequence ID" value="GFX93886.1"/>
    <property type="molecule type" value="Genomic_DNA"/>
</dbReference>
<keyword evidence="2" id="KW-1185">Reference proteome</keyword>
<name>A0A8X6UV41_TRICX</name>
<reference evidence="1" key="1">
    <citation type="submission" date="2020-08" db="EMBL/GenBank/DDBJ databases">
        <title>Multicomponent nature underlies the extraordinary mechanical properties of spider dragline silk.</title>
        <authorList>
            <person name="Kono N."/>
            <person name="Nakamura H."/>
            <person name="Mori M."/>
            <person name="Yoshida Y."/>
            <person name="Ohtoshi R."/>
            <person name="Malay A.D."/>
            <person name="Moran D.A.P."/>
            <person name="Tomita M."/>
            <person name="Numata K."/>
            <person name="Arakawa K."/>
        </authorList>
    </citation>
    <scope>NUCLEOTIDE SEQUENCE</scope>
</reference>
<evidence type="ECO:0000313" key="1">
    <source>
        <dbReference type="EMBL" id="GFX93886.1"/>
    </source>
</evidence>
<gene>
    <name evidence="1" type="ORF">TNCV_3412491</name>
</gene>
<proteinExistence type="predicted"/>
<accession>A0A8X6UV41</accession>
<organism evidence="1 2">
    <name type="scientific">Trichonephila clavipes</name>
    <name type="common">Golden silk orbweaver</name>
    <name type="synonym">Nephila clavipes</name>
    <dbReference type="NCBI Taxonomy" id="2585209"/>
    <lineage>
        <taxon>Eukaryota</taxon>
        <taxon>Metazoa</taxon>
        <taxon>Ecdysozoa</taxon>
        <taxon>Arthropoda</taxon>
        <taxon>Chelicerata</taxon>
        <taxon>Arachnida</taxon>
        <taxon>Araneae</taxon>
        <taxon>Araneomorphae</taxon>
        <taxon>Entelegynae</taxon>
        <taxon>Araneoidea</taxon>
        <taxon>Nephilidae</taxon>
        <taxon>Trichonephila</taxon>
    </lineage>
</organism>
<protein>
    <submittedName>
        <fullName evidence="1">Uncharacterized protein</fullName>
    </submittedName>
</protein>
<dbReference type="Proteomes" id="UP000887159">
    <property type="component" value="Unassembled WGS sequence"/>
</dbReference>
<dbReference type="AlphaFoldDB" id="A0A8X6UV41"/>